<protein>
    <recommendedName>
        <fullName evidence="2">Dynein heavy chain C-terminal domain-containing protein</fullName>
    </recommendedName>
</protein>
<dbReference type="AlphaFoldDB" id="A0A1B6L3D4"/>
<dbReference type="GO" id="GO:0051959">
    <property type="term" value="F:dynein light intermediate chain binding"/>
    <property type="evidence" value="ECO:0007669"/>
    <property type="project" value="InterPro"/>
</dbReference>
<evidence type="ECO:0008006" key="2">
    <source>
        <dbReference type="Google" id="ProtNLM"/>
    </source>
</evidence>
<dbReference type="GO" id="GO:0007018">
    <property type="term" value="P:microtubule-based movement"/>
    <property type="evidence" value="ECO:0007669"/>
    <property type="project" value="InterPro"/>
</dbReference>
<dbReference type="Gene3D" id="1.20.1270.280">
    <property type="match status" value="1"/>
</dbReference>
<proteinExistence type="predicted"/>
<dbReference type="InterPro" id="IPR026983">
    <property type="entry name" value="DHC"/>
</dbReference>
<accession>A0A1B6L3D4</accession>
<gene>
    <name evidence="1" type="ORF">g.53477</name>
</gene>
<dbReference type="GO" id="GO:0030286">
    <property type="term" value="C:dynein complex"/>
    <property type="evidence" value="ECO:0007669"/>
    <property type="project" value="InterPro"/>
</dbReference>
<dbReference type="PANTHER" id="PTHR45703">
    <property type="entry name" value="DYNEIN HEAVY CHAIN"/>
    <property type="match status" value="1"/>
</dbReference>
<dbReference type="GO" id="GO:0045505">
    <property type="term" value="F:dynein intermediate chain binding"/>
    <property type="evidence" value="ECO:0007669"/>
    <property type="project" value="InterPro"/>
</dbReference>
<dbReference type="EMBL" id="GEBQ01021797">
    <property type="protein sequence ID" value="JAT18180.1"/>
    <property type="molecule type" value="Transcribed_RNA"/>
</dbReference>
<evidence type="ECO:0000313" key="1">
    <source>
        <dbReference type="EMBL" id="JAT18180.1"/>
    </source>
</evidence>
<organism evidence="1">
    <name type="scientific">Graphocephala atropunctata</name>
    <dbReference type="NCBI Taxonomy" id="36148"/>
    <lineage>
        <taxon>Eukaryota</taxon>
        <taxon>Metazoa</taxon>
        <taxon>Ecdysozoa</taxon>
        <taxon>Arthropoda</taxon>
        <taxon>Hexapoda</taxon>
        <taxon>Insecta</taxon>
        <taxon>Pterygota</taxon>
        <taxon>Neoptera</taxon>
        <taxon>Paraneoptera</taxon>
        <taxon>Hemiptera</taxon>
        <taxon>Auchenorrhyncha</taxon>
        <taxon>Membracoidea</taxon>
        <taxon>Cicadellidae</taxon>
        <taxon>Cicadellinae</taxon>
        <taxon>Cicadellini</taxon>
        <taxon>Graphocephala</taxon>
    </lineage>
</organism>
<feature type="non-terminal residue" evidence="1">
    <location>
        <position position="1"/>
    </location>
</feature>
<reference evidence="1" key="1">
    <citation type="submission" date="2015-11" db="EMBL/GenBank/DDBJ databases">
        <title>De novo transcriptome assembly of four potential Pierce s Disease insect vectors from Arizona vineyards.</title>
        <authorList>
            <person name="Tassone E.E."/>
        </authorList>
    </citation>
    <scope>NUCLEOTIDE SEQUENCE</scope>
</reference>
<dbReference type="PANTHER" id="PTHR45703:SF22">
    <property type="entry name" value="DYNEIN CYTOPLASMIC 2 HEAVY CHAIN 1"/>
    <property type="match status" value="1"/>
</dbReference>
<name>A0A1B6L3D4_9HEMI</name>
<feature type="non-terminal residue" evidence="1">
    <location>
        <position position="140"/>
    </location>
</feature>
<sequence>PHSTSYQEHKKMIEKLPDQDAPSFFGLPANVDRSWQRITSTAVIDKLKVLSCCVDSPSSLDRQTWQEHLSPILNIWRKLNQSAGYIKMKLPELQTDLLPVPMFLCQEFHFGVTLVQTIHQALSAVTRAIKGAVSPSPPTL</sequence>